<protein>
    <submittedName>
        <fullName evidence="1">Uncharacterized protein</fullName>
    </submittedName>
</protein>
<dbReference type="Proteomes" id="UP000240490">
    <property type="component" value="Unassembled WGS sequence"/>
</dbReference>
<sequence>MRRSYFDFCMNIKVLESIHPHYLELKFFALNVSRKDVTSIAHSIRDLKWIPRGPNTDEGKALKEYFHRNYLLAQHGFTKIIRPRVNAPLIVNKEWWLELTPEIIKSAYSSKNTLLWLKNLVQAFGIDKVVFSSVLEKPPSMRDLLAAAALILDYKPMEFDKLIKVNSSQLVSELYET</sequence>
<proteinExistence type="predicted"/>
<dbReference type="AlphaFoldDB" id="A0A2R6AZ95"/>
<name>A0A2R6AZ95_9ARCH</name>
<reference evidence="1 2" key="1">
    <citation type="submission" date="2017-04" db="EMBL/GenBank/DDBJ databases">
        <title>Novel microbial lineages endemic to geothermal iron-oxide mats fill important gaps in the evolutionary history of Archaea.</title>
        <authorList>
            <person name="Jay Z.J."/>
            <person name="Beam J.P."/>
            <person name="Dlakic M."/>
            <person name="Rusch D.B."/>
            <person name="Kozubal M.A."/>
            <person name="Inskeep W.P."/>
        </authorList>
    </citation>
    <scope>NUCLEOTIDE SEQUENCE [LARGE SCALE GENOMIC DNA]</scope>
    <source>
        <strain evidence="1">ECH_B_SAG-M15</strain>
    </source>
</reference>
<dbReference type="EMBL" id="NEXJ01000040">
    <property type="protein sequence ID" value="PSN91694.1"/>
    <property type="molecule type" value="Genomic_DNA"/>
</dbReference>
<evidence type="ECO:0000313" key="2">
    <source>
        <dbReference type="Proteomes" id="UP000240490"/>
    </source>
</evidence>
<comment type="caution">
    <text evidence="1">The sequence shown here is derived from an EMBL/GenBank/DDBJ whole genome shotgun (WGS) entry which is preliminary data.</text>
</comment>
<evidence type="ECO:0000313" key="1">
    <source>
        <dbReference type="EMBL" id="PSN91694.1"/>
    </source>
</evidence>
<gene>
    <name evidence="1" type="ORF">B9Q08_02350</name>
</gene>
<accession>A0A2R6AZ95</accession>
<organism evidence="1 2">
    <name type="scientific">Candidatus Marsarchaeota G2 archaeon ECH_B_SAG-M15</name>
    <dbReference type="NCBI Taxonomy" id="1978162"/>
    <lineage>
        <taxon>Archaea</taxon>
        <taxon>Candidatus Marsarchaeota</taxon>
        <taxon>Candidatus Marsarchaeota group 2</taxon>
    </lineage>
</organism>